<dbReference type="Pfam" id="PF01418">
    <property type="entry name" value="HTH_6"/>
    <property type="match status" value="1"/>
</dbReference>
<evidence type="ECO:0000259" key="4">
    <source>
        <dbReference type="PROSITE" id="PS51071"/>
    </source>
</evidence>
<dbReference type="RefSeq" id="WP_165033876.1">
    <property type="nucleotide sequence ID" value="NZ_JAAKZF010000105.1"/>
</dbReference>
<dbReference type="PANTHER" id="PTHR30514">
    <property type="entry name" value="GLUCOKINASE"/>
    <property type="match status" value="1"/>
</dbReference>
<proteinExistence type="predicted"/>
<dbReference type="SUPFAM" id="SSF46689">
    <property type="entry name" value="Homeodomain-like"/>
    <property type="match status" value="1"/>
</dbReference>
<organism evidence="5 6">
    <name type="scientific">Allomesorhizobium camelthorni</name>
    <dbReference type="NCBI Taxonomy" id="475069"/>
    <lineage>
        <taxon>Bacteria</taxon>
        <taxon>Pseudomonadati</taxon>
        <taxon>Pseudomonadota</taxon>
        <taxon>Alphaproteobacteria</taxon>
        <taxon>Hyphomicrobiales</taxon>
        <taxon>Phyllobacteriaceae</taxon>
        <taxon>Allomesorhizobium</taxon>
    </lineage>
</organism>
<evidence type="ECO:0000256" key="3">
    <source>
        <dbReference type="ARBA" id="ARBA00023163"/>
    </source>
</evidence>
<dbReference type="GO" id="GO:0003677">
    <property type="term" value="F:DNA binding"/>
    <property type="evidence" value="ECO:0007669"/>
    <property type="project" value="UniProtKB-KW"/>
</dbReference>
<dbReference type="Pfam" id="PF01380">
    <property type="entry name" value="SIS"/>
    <property type="match status" value="1"/>
</dbReference>
<keyword evidence="2" id="KW-0238">DNA-binding</keyword>
<dbReference type="InterPro" id="IPR001347">
    <property type="entry name" value="SIS_dom"/>
</dbReference>
<dbReference type="AlphaFoldDB" id="A0A6G4WMU7"/>
<keyword evidence="6" id="KW-1185">Reference proteome</keyword>
<dbReference type="SUPFAM" id="SSF53697">
    <property type="entry name" value="SIS domain"/>
    <property type="match status" value="1"/>
</dbReference>
<accession>A0A6G4WMU7</accession>
<dbReference type="Gene3D" id="1.10.10.10">
    <property type="entry name" value="Winged helix-like DNA-binding domain superfamily/Winged helix DNA-binding domain"/>
    <property type="match status" value="1"/>
</dbReference>
<gene>
    <name evidence="5" type="ORF">G6N73_31565</name>
</gene>
<sequence length="305" mass="33657">MTERGKASVLERLRQEMPALSGREARAARHLITNYPVAGLNTVAEFAEQSGVSTATILRLVKRLGFSVYADFQSALREHIEETLQAPLLRFGAPRGQERSAQFSFFDRFVEAMAGHLQALRESIPASEFEAVTALLADPKRDIHLLGGRYSSNLAHYCADLLTAVRSRVFSIGGQTQKWPQHLLDMGKGSVLLVFDVRRYQQDVIEFAHAASKRGATVILLSDNWQSPASRAANHVLSFPVASPSIFDVLTIGMALVEALVGSVANRLGDACKARIETLEELRVLFAPREAEFNRPKTTVNRGTR</sequence>
<dbReference type="PANTHER" id="PTHR30514:SF18">
    <property type="entry name" value="RPIR-FAMILY TRANSCRIPTIONAL REGULATOR"/>
    <property type="match status" value="1"/>
</dbReference>
<evidence type="ECO:0000256" key="1">
    <source>
        <dbReference type="ARBA" id="ARBA00023015"/>
    </source>
</evidence>
<feature type="domain" description="HTH rpiR-type" evidence="4">
    <location>
        <begin position="7"/>
        <end position="83"/>
    </location>
</feature>
<keyword evidence="1" id="KW-0805">Transcription regulation</keyword>
<dbReference type="Gene3D" id="3.40.50.10490">
    <property type="entry name" value="Glucose-6-phosphate isomerase like protein, domain 1"/>
    <property type="match status" value="1"/>
</dbReference>
<evidence type="ECO:0000313" key="6">
    <source>
        <dbReference type="Proteomes" id="UP001642900"/>
    </source>
</evidence>
<dbReference type="InterPro" id="IPR047640">
    <property type="entry name" value="RpiR-like"/>
</dbReference>
<dbReference type="GO" id="GO:1901135">
    <property type="term" value="P:carbohydrate derivative metabolic process"/>
    <property type="evidence" value="ECO:0007669"/>
    <property type="project" value="InterPro"/>
</dbReference>
<dbReference type="InterPro" id="IPR000281">
    <property type="entry name" value="HTH_RpiR"/>
</dbReference>
<dbReference type="EMBL" id="JAAKZF010000105">
    <property type="protein sequence ID" value="NGO55526.1"/>
    <property type="molecule type" value="Genomic_DNA"/>
</dbReference>
<comment type="caution">
    <text evidence="5">The sequence shown here is derived from an EMBL/GenBank/DDBJ whole genome shotgun (WGS) entry which is preliminary data.</text>
</comment>
<dbReference type="InterPro" id="IPR035472">
    <property type="entry name" value="RpiR-like_SIS"/>
</dbReference>
<protein>
    <submittedName>
        <fullName evidence="5">MurR/RpiR family transcriptional regulator</fullName>
    </submittedName>
</protein>
<evidence type="ECO:0000313" key="5">
    <source>
        <dbReference type="EMBL" id="NGO55526.1"/>
    </source>
</evidence>
<keyword evidence="3" id="KW-0804">Transcription</keyword>
<dbReference type="CDD" id="cd05013">
    <property type="entry name" value="SIS_RpiR"/>
    <property type="match status" value="1"/>
</dbReference>
<name>A0A6G4WMU7_9HYPH</name>
<reference evidence="5 6" key="1">
    <citation type="submission" date="2020-02" db="EMBL/GenBank/DDBJ databases">
        <title>Genome sequence of strain CCNWXJ40-4.</title>
        <authorList>
            <person name="Gao J."/>
            <person name="Sun J."/>
        </authorList>
    </citation>
    <scope>NUCLEOTIDE SEQUENCE [LARGE SCALE GENOMIC DNA]</scope>
    <source>
        <strain evidence="5 6">CCNWXJ 40-4</strain>
    </source>
</reference>
<dbReference type="GO" id="GO:0097367">
    <property type="term" value="F:carbohydrate derivative binding"/>
    <property type="evidence" value="ECO:0007669"/>
    <property type="project" value="InterPro"/>
</dbReference>
<dbReference type="PROSITE" id="PS51071">
    <property type="entry name" value="HTH_RPIR"/>
    <property type="match status" value="1"/>
</dbReference>
<dbReference type="InterPro" id="IPR046348">
    <property type="entry name" value="SIS_dom_sf"/>
</dbReference>
<dbReference type="InterPro" id="IPR009057">
    <property type="entry name" value="Homeodomain-like_sf"/>
</dbReference>
<dbReference type="InterPro" id="IPR036388">
    <property type="entry name" value="WH-like_DNA-bd_sf"/>
</dbReference>
<dbReference type="GO" id="GO:0003700">
    <property type="term" value="F:DNA-binding transcription factor activity"/>
    <property type="evidence" value="ECO:0007669"/>
    <property type="project" value="InterPro"/>
</dbReference>
<evidence type="ECO:0000256" key="2">
    <source>
        <dbReference type="ARBA" id="ARBA00023125"/>
    </source>
</evidence>
<dbReference type="Proteomes" id="UP001642900">
    <property type="component" value="Unassembled WGS sequence"/>
</dbReference>